<comment type="caution">
    <text evidence="2">The sequence shown here is derived from an EMBL/GenBank/DDBJ whole genome shotgun (WGS) entry which is preliminary data.</text>
</comment>
<dbReference type="EMBL" id="JAPCHZ010000004">
    <property type="protein sequence ID" value="MCW4452178.1"/>
    <property type="molecule type" value="Genomic_DNA"/>
</dbReference>
<evidence type="ECO:0000313" key="3">
    <source>
        <dbReference type="Proteomes" id="UP001209107"/>
    </source>
</evidence>
<dbReference type="Gene3D" id="3.60.15.10">
    <property type="entry name" value="Ribonuclease Z/Hydroxyacylglutathione hydrolase-like"/>
    <property type="match status" value="1"/>
</dbReference>
<dbReference type="RefSeq" id="WP_265144333.1">
    <property type="nucleotide sequence ID" value="NZ_JAPCHZ010000004.1"/>
</dbReference>
<dbReference type="Proteomes" id="UP001209107">
    <property type="component" value="Unassembled WGS sequence"/>
</dbReference>
<evidence type="ECO:0000313" key="2">
    <source>
        <dbReference type="EMBL" id="MCW4452178.1"/>
    </source>
</evidence>
<name>A0ABT3JN47_9FLAO</name>
<evidence type="ECO:0000259" key="1">
    <source>
        <dbReference type="SMART" id="SM00849"/>
    </source>
</evidence>
<protein>
    <submittedName>
        <fullName evidence="2">MBL fold metallo-hydrolase</fullName>
    </submittedName>
</protein>
<gene>
    <name evidence="2" type="ORF">OK344_08145</name>
</gene>
<sequence>MKLKFLGSGTSQGVPVIGCHCEVCTSQNPKDRRFRSSALITTDAGKKILIDCGPDFRMQMLENNEEHVDALLLTHEHNDHVIGLDDMRPLIFRSRKDIPIYCSKRVGDEIKQRFPYAFAEIKYPGAPSFELHEISGPFTLFDAYVTPVEVLHHKLAIFGFRFKNLVYITDASAIPYEEMEKLKDLDYLILNCIRKEEPHPAHFILPQILELFKILKPKKMFLTHISHHMGMHQDVENELPENVHLAYDQLEIDF</sequence>
<accession>A0ABT3JN47</accession>
<dbReference type="PANTHER" id="PTHR42663">
    <property type="entry name" value="HYDROLASE C777.06C-RELATED-RELATED"/>
    <property type="match status" value="1"/>
</dbReference>
<keyword evidence="3" id="KW-1185">Reference proteome</keyword>
<dbReference type="SUPFAM" id="SSF56281">
    <property type="entry name" value="Metallo-hydrolase/oxidoreductase"/>
    <property type="match status" value="1"/>
</dbReference>
<dbReference type="CDD" id="cd16279">
    <property type="entry name" value="metallo-hydrolase-like_MBL-fold"/>
    <property type="match status" value="1"/>
</dbReference>
<organism evidence="2 3">
    <name type="scientific">Kaistella yananensis</name>
    <dbReference type="NCBI Taxonomy" id="2989820"/>
    <lineage>
        <taxon>Bacteria</taxon>
        <taxon>Pseudomonadati</taxon>
        <taxon>Bacteroidota</taxon>
        <taxon>Flavobacteriia</taxon>
        <taxon>Flavobacteriales</taxon>
        <taxon>Weeksellaceae</taxon>
        <taxon>Chryseobacterium group</taxon>
        <taxon>Kaistella</taxon>
    </lineage>
</organism>
<dbReference type="InterPro" id="IPR036866">
    <property type="entry name" value="RibonucZ/Hydroxyglut_hydro"/>
</dbReference>
<dbReference type="PANTHER" id="PTHR42663:SF6">
    <property type="entry name" value="HYDROLASE C777.06C-RELATED"/>
    <property type="match status" value="1"/>
</dbReference>
<dbReference type="InterPro" id="IPR001279">
    <property type="entry name" value="Metallo-B-lactamas"/>
</dbReference>
<dbReference type="SMART" id="SM00849">
    <property type="entry name" value="Lactamase_B"/>
    <property type="match status" value="1"/>
</dbReference>
<dbReference type="Pfam" id="PF12706">
    <property type="entry name" value="Lactamase_B_2"/>
    <property type="match status" value="1"/>
</dbReference>
<proteinExistence type="predicted"/>
<feature type="domain" description="Metallo-beta-lactamase" evidence="1">
    <location>
        <begin position="34"/>
        <end position="202"/>
    </location>
</feature>
<reference evidence="2 3" key="1">
    <citation type="submission" date="2022-10" db="EMBL/GenBank/DDBJ databases">
        <title>Kaistella sp. BT-6-1-3.</title>
        <authorList>
            <person name="Ai J."/>
            <person name="Deng Z."/>
        </authorList>
    </citation>
    <scope>NUCLEOTIDE SEQUENCE [LARGE SCALE GENOMIC DNA]</scope>
    <source>
        <strain evidence="2 3">BT6-1-3</strain>
    </source>
</reference>